<evidence type="ECO:0000313" key="2">
    <source>
        <dbReference type="EMBL" id="CAG6627623.1"/>
    </source>
</evidence>
<feature type="region of interest" description="Disordered" evidence="1">
    <location>
        <begin position="457"/>
        <end position="484"/>
    </location>
</feature>
<protein>
    <submittedName>
        <fullName evidence="2">Uncharacterized protein</fullName>
    </submittedName>
</protein>
<accession>A0A8D8Q9D6</accession>
<dbReference type="AlphaFoldDB" id="A0A8D8Q9D6"/>
<reference evidence="2" key="1">
    <citation type="submission" date="2021-05" db="EMBL/GenBank/DDBJ databases">
        <authorList>
            <person name="Alioto T."/>
            <person name="Alioto T."/>
            <person name="Gomez Garrido J."/>
        </authorList>
    </citation>
    <scope>NUCLEOTIDE SEQUENCE</scope>
</reference>
<dbReference type="EMBL" id="HBUF01065862">
    <property type="protein sequence ID" value="CAG6627623.1"/>
    <property type="molecule type" value="Transcribed_RNA"/>
</dbReference>
<organism evidence="2">
    <name type="scientific">Cacopsylla melanoneura</name>
    <dbReference type="NCBI Taxonomy" id="428564"/>
    <lineage>
        <taxon>Eukaryota</taxon>
        <taxon>Metazoa</taxon>
        <taxon>Ecdysozoa</taxon>
        <taxon>Arthropoda</taxon>
        <taxon>Hexapoda</taxon>
        <taxon>Insecta</taxon>
        <taxon>Pterygota</taxon>
        <taxon>Neoptera</taxon>
        <taxon>Paraneoptera</taxon>
        <taxon>Hemiptera</taxon>
        <taxon>Sternorrhyncha</taxon>
        <taxon>Psylloidea</taxon>
        <taxon>Psyllidae</taxon>
        <taxon>Psyllinae</taxon>
        <taxon>Cacopsylla</taxon>
    </lineage>
</organism>
<evidence type="ECO:0000256" key="1">
    <source>
        <dbReference type="SAM" id="MobiDB-lite"/>
    </source>
</evidence>
<proteinExistence type="predicted"/>
<sequence>MELLKHEEDLDLQFGLNDNKFIGKNICFNNDNNFNLNKTIDKTFFNNNINTNVTFDTELKPTYTVKEASKQCRGQYLDNKTAGFINNATETNDLSKNNHINDAYTNELSDENETAIVINSKNINASAPITDVNASKTEGISSVHNMKIYNTECHNTFDKILSCKTGDVNDNTDVNENSCYHTENSNNITKTDFQNTITPLIRIDEPKVDNTSTCAIETNKANRNSEDKGCERTLEDCKHMGKKFIKAELVEEPIKNLLCESKNETANNELTRAKSNDTTITQEPTKQEYKSLQSNTITHEFNERSCNEFSVNEHENKCAISRTNDQSNLKTSKSMDTIQRPFTHNSDIQKPAPQQLYSPQEPCGQLKSNGRHNKFLNTLRQINEQKKQRHELEFLKRGKTIHSRDAYKKPRHIVAFEDDESPLHTINYAPDKFNDAYLSGYQDRLNVTRISPGCVTPTGKQYGDHRNNSRKPSRTSAIRTTDGKENNHSSFDVYNIETSLPYIDLEAIECHLRAATKEERRVSHQILFIATPPQIRSSYGCQLPNITNIPKQYYGFHIVPY</sequence>
<name>A0A8D8Q9D6_9HEMI</name>